<reference evidence="1 2" key="1">
    <citation type="submission" date="2018-02" db="EMBL/GenBank/DDBJ databases">
        <authorList>
            <person name="Cohen D.B."/>
            <person name="Kent A.D."/>
        </authorList>
    </citation>
    <scope>NUCLEOTIDE SEQUENCE [LARGE SCALE GENOMIC DNA]</scope>
    <source>
        <strain evidence="1 2">CCAP 1448/3</strain>
    </source>
</reference>
<reference evidence="1 2" key="2">
    <citation type="submission" date="2018-03" db="EMBL/GenBank/DDBJ databases">
        <title>The ancient ancestry and fast evolution of plastids.</title>
        <authorList>
            <person name="Moore K.R."/>
            <person name="Magnabosco C."/>
            <person name="Momper L."/>
            <person name="Gold D.A."/>
            <person name="Bosak T."/>
            <person name="Fournier G.P."/>
        </authorList>
    </citation>
    <scope>NUCLEOTIDE SEQUENCE [LARGE SCALE GENOMIC DNA]</scope>
    <source>
        <strain evidence="1 2">CCAP 1448/3</strain>
    </source>
</reference>
<gene>
    <name evidence="1" type="ORF">C7B64_20755</name>
</gene>
<keyword evidence="2" id="KW-1185">Reference proteome</keyword>
<name>A0A2T1BYF3_9CYAN</name>
<accession>A0A2T1BYF3</accession>
<dbReference type="RefSeq" id="WP_106290953.1">
    <property type="nucleotide sequence ID" value="NZ_CAWNTC010000178.1"/>
</dbReference>
<sequence>MTLHLELVRLRLLLGTFFIVLANALPGLAQVTSFSENNKTITSLGAQSTFYYFRVKEPLTRNCAYGVIYVAAETKGIYAQLLAAKLNSKTLSRIDYSQPGGNGTQCNAEIVEFN</sequence>
<dbReference type="AlphaFoldDB" id="A0A2T1BYF3"/>
<evidence type="ECO:0000313" key="2">
    <source>
        <dbReference type="Proteomes" id="UP000238762"/>
    </source>
</evidence>
<proteinExistence type="predicted"/>
<comment type="caution">
    <text evidence="1">The sequence shown here is derived from an EMBL/GenBank/DDBJ whole genome shotgun (WGS) entry which is preliminary data.</text>
</comment>
<protein>
    <submittedName>
        <fullName evidence="1">Uncharacterized protein</fullName>
    </submittedName>
</protein>
<organism evidence="1 2">
    <name type="scientific">Merismopedia glauca CCAP 1448/3</name>
    <dbReference type="NCBI Taxonomy" id="1296344"/>
    <lineage>
        <taxon>Bacteria</taxon>
        <taxon>Bacillati</taxon>
        <taxon>Cyanobacteriota</taxon>
        <taxon>Cyanophyceae</taxon>
        <taxon>Synechococcales</taxon>
        <taxon>Merismopediaceae</taxon>
        <taxon>Merismopedia</taxon>
    </lineage>
</organism>
<dbReference type="OrthoDB" id="5918783at2"/>
<dbReference type="Proteomes" id="UP000238762">
    <property type="component" value="Unassembled WGS sequence"/>
</dbReference>
<evidence type="ECO:0000313" key="1">
    <source>
        <dbReference type="EMBL" id="PSB00974.1"/>
    </source>
</evidence>
<dbReference type="EMBL" id="PVWJ01000142">
    <property type="protein sequence ID" value="PSB00974.1"/>
    <property type="molecule type" value="Genomic_DNA"/>
</dbReference>